<protein>
    <submittedName>
        <fullName evidence="1">17797_t:CDS:1</fullName>
    </submittedName>
</protein>
<feature type="non-terminal residue" evidence="1">
    <location>
        <position position="208"/>
    </location>
</feature>
<comment type="caution">
    <text evidence="1">The sequence shown here is derived from an EMBL/GenBank/DDBJ whole genome shotgun (WGS) entry which is preliminary data.</text>
</comment>
<organism evidence="1 2">
    <name type="scientific">Cetraspora pellucida</name>
    <dbReference type="NCBI Taxonomy" id="1433469"/>
    <lineage>
        <taxon>Eukaryota</taxon>
        <taxon>Fungi</taxon>
        <taxon>Fungi incertae sedis</taxon>
        <taxon>Mucoromycota</taxon>
        <taxon>Glomeromycotina</taxon>
        <taxon>Glomeromycetes</taxon>
        <taxon>Diversisporales</taxon>
        <taxon>Gigasporaceae</taxon>
        <taxon>Cetraspora</taxon>
    </lineage>
</organism>
<accession>A0ACA9NHS8</accession>
<gene>
    <name evidence="1" type="ORF">SPELUC_LOCUS9108</name>
</gene>
<evidence type="ECO:0000313" key="1">
    <source>
        <dbReference type="EMBL" id="CAG8656552.1"/>
    </source>
</evidence>
<keyword evidence="2" id="KW-1185">Reference proteome</keyword>
<evidence type="ECO:0000313" key="2">
    <source>
        <dbReference type="Proteomes" id="UP000789366"/>
    </source>
</evidence>
<proteinExistence type="predicted"/>
<dbReference type="EMBL" id="CAJVPW010014799">
    <property type="protein sequence ID" value="CAG8656552.1"/>
    <property type="molecule type" value="Genomic_DNA"/>
</dbReference>
<reference evidence="1" key="1">
    <citation type="submission" date="2021-06" db="EMBL/GenBank/DDBJ databases">
        <authorList>
            <person name="Kallberg Y."/>
            <person name="Tangrot J."/>
            <person name="Rosling A."/>
        </authorList>
    </citation>
    <scope>NUCLEOTIDE SEQUENCE</scope>
    <source>
        <strain evidence="1">28 12/20/2015</strain>
    </source>
</reference>
<sequence>MPIHTINNSFNAAIAGMFADMFPETNLIDRHGKEIRTRGNVKWRKAKLQFSAADKECLNSDHSPKIAVDIDVEAALQKFSQWALTEPELYESIRNIISLSRDSIPTERVCEFIRKMQIKKHMATLLTNDQEMELNMSNSYASSERAIKMGLNDQNNQYMFTELPNILISVEDWTIIEACDIPICPLDYPNYLCLSHVPTASERSNIAL</sequence>
<name>A0ACA9NHS8_9GLOM</name>
<dbReference type="Proteomes" id="UP000789366">
    <property type="component" value="Unassembled WGS sequence"/>
</dbReference>